<dbReference type="RefSeq" id="WP_217791363.1">
    <property type="nucleotide sequence ID" value="NZ_JAHSPG010000008.1"/>
</dbReference>
<evidence type="ECO:0008006" key="3">
    <source>
        <dbReference type="Google" id="ProtNLM"/>
    </source>
</evidence>
<protein>
    <recommendedName>
        <fullName evidence="3">Anti-bacteriophage protein A/HamA C-terminal domain-containing protein</fullName>
    </recommendedName>
</protein>
<keyword evidence="2" id="KW-1185">Reference proteome</keyword>
<organism evidence="1 2">
    <name type="scientific">Pinibacter aurantiacus</name>
    <dbReference type="NCBI Taxonomy" id="2851599"/>
    <lineage>
        <taxon>Bacteria</taxon>
        <taxon>Pseudomonadati</taxon>
        <taxon>Bacteroidota</taxon>
        <taxon>Chitinophagia</taxon>
        <taxon>Chitinophagales</taxon>
        <taxon>Chitinophagaceae</taxon>
        <taxon>Pinibacter</taxon>
    </lineage>
</organism>
<sequence length="275" mass="30936">MQHQFTRKDIIVNDGFINDCAQMYVSQRTQCVTAISNMSTFLFTTTGFNTEDLRKIIVRNVIAEDAQRDGGTNPAILNDIYRSDLGELLMTKYFEHDIEDEKKFIIPLKNITFRELSHLPGRGLDAIGYRVEGVTIHLLLGEAKVSSSSQSPPSVVDRSEDSMFKTQLNRVSDKKAIVQKLSDYARRLNSNDAMIMALAILSIEKDLNNHTINFGCTLIRDYVCVNETNDYGKLKTDVSQFGNHSVLFALISFTGKTIAETVDLFYSKVKELAVA</sequence>
<accession>A0A9E2W2U0</accession>
<gene>
    <name evidence="1" type="ORF">KTO63_11135</name>
</gene>
<dbReference type="AlphaFoldDB" id="A0A9E2W2U0"/>
<dbReference type="EMBL" id="JAHSPG010000008">
    <property type="protein sequence ID" value="MBV4357705.1"/>
    <property type="molecule type" value="Genomic_DNA"/>
</dbReference>
<evidence type="ECO:0000313" key="2">
    <source>
        <dbReference type="Proteomes" id="UP000812270"/>
    </source>
</evidence>
<comment type="caution">
    <text evidence="1">The sequence shown here is derived from an EMBL/GenBank/DDBJ whole genome shotgun (WGS) entry which is preliminary data.</text>
</comment>
<proteinExistence type="predicted"/>
<evidence type="ECO:0000313" key="1">
    <source>
        <dbReference type="EMBL" id="MBV4357705.1"/>
    </source>
</evidence>
<reference evidence="1" key="1">
    <citation type="submission" date="2021-06" db="EMBL/GenBank/DDBJ databases">
        <authorList>
            <person name="Huq M.A."/>
        </authorList>
    </citation>
    <scope>NUCLEOTIDE SEQUENCE</scope>
    <source>
        <strain evidence="1">MAH-26</strain>
    </source>
</reference>
<dbReference type="Proteomes" id="UP000812270">
    <property type="component" value="Unassembled WGS sequence"/>
</dbReference>
<name>A0A9E2W2U0_9BACT</name>